<proteinExistence type="predicted"/>
<evidence type="ECO:0000313" key="2">
    <source>
        <dbReference type="Proteomes" id="UP000814128"/>
    </source>
</evidence>
<protein>
    <submittedName>
        <fullName evidence="1">RF-1 domain-containing protein</fullName>
    </submittedName>
</protein>
<accession>A0ACB8QI26</accession>
<comment type="caution">
    <text evidence="1">The sequence shown here is derived from an EMBL/GenBank/DDBJ whole genome shotgun (WGS) entry which is preliminary data.</text>
</comment>
<keyword evidence="2" id="KW-1185">Reference proteome</keyword>
<sequence length="291" mass="33103">MPSSDAAARVSRVSDALLTIIMSLEAAARIAYRDLWRASRVTFSGDPPVLIAFREKMRIDAASWKAETDEAMLQQSLKGAHDVATFLRRNVAQIQKIPAKDEEGNDLYRVRLTEFHERGDNNANRFAKAEVPEPSSRRQRKPERQQCCQSQEALSDSSTSVPPRNYSQRKHAHRERVVPELKEEHLEEKFVRGGGPGGQSINKTRNNVQLLHKPTGIRVACQETRSLEQNRKIARRILLDKLDQLTNPGLSKSEMRKAKHLERERQRRKKAKKKKARLGAEKAGDADNDDD</sequence>
<gene>
    <name evidence="1" type="ORF">K488DRAFT_86781</name>
</gene>
<dbReference type="EMBL" id="MU273578">
    <property type="protein sequence ID" value="KAI0031498.1"/>
    <property type="molecule type" value="Genomic_DNA"/>
</dbReference>
<reference evidence="1" key="2">
    <citation type="journal article" date="2022" name="New Phytol.">
        <title>Evolutionary transition to the ectomycorrhizal habit in the genomes of a hyperdiverse lineage of mushroom-forming fungi.</title>
        <authorList>
            <person name="Looney B."/>
            <person name="Miyauchi S."/>
            <person name="Morin E."/>
            <person name="Drula E."/>
            <person name="Courty P.E."/>
            <person name="Kohler A."/>
            <person name="Kuo A."/>
            <person name="LaButti K."/>
            <person name="Pangilinan J."/>
            <person name="Lipzen A."/>
            <person name="Riley R."/>
            <person name="Andreopoulos W."/>
            <person name="He G."/>
            <person name="Johnson J."/>
            <person name="Nolan M."/>
            <person name="Tritt A."/>
            <person name="Barry K.W."/>
            <person name="Grigoriev I.V."/>
            <person name="Nagy L.G."/>
            <person name="Hibbett D."/>
            <person name="Henrissat B."/>
            <person name="Matheny P.B."/>
            <person name="Labbe J."/>
            <person name="Martin F.M."/>
        </authorList>
    </citation>
    <scope>NUCLEOTIDE SEQUENCE</scope>
    <source>
        <strain evidence="1">EC-137</strain>
    </source>
</reference>
<name>A0ACB8QI26_9AGAM</name>
<reference evidence="1" key="1">
    <citation type="submission" date="2021-02" db="EMBL/GenBank/DDBJ databases">
        <authorList>
            <consortium name="DOE Joint Genome Institute"/>
            <person name="Ahrendt S."/>
            <person name="Looney B.P."/>
            <person name="Miyauchi S."/>
            <person name="Morin E."/>
            <person name="Drula E."/>
            <person name="Courty P.E."/>
            <person name="Chicoki N."/>
            <person name="Fauchery L."/>
            <person name="Kohler A."/>
            <person name="Kuo A."/>
            <person name="Labutti K."/>
            <person name="Pangilinan J."/>
            <person name="Lipzen A."/>
            <person name="Riley R."/>
            <person name="Andreopoulos W."/>
            <person name="He G."/>
            <person name="Johnson J."/>
            <person name="Barry K.W."/>
            <person name="Grigoriev I.V."/>
            <person name="Nagy L."/>
            <person name="Hibbett D."/>
            <person name="Henrissat B."/>
            <person name="Matheny P.B."/>
            <person name="Labbe J."/>
            <person name="Martin F."/>
        </authorList>
    </citation>
    <scope>NUCLEOTIDE SEQUENCE</scope>
    <source>
        <strain evidence="1">EC-137</strain>
    </source>
</reference>
<evidence type="ECO:0000313" key="1">
    <source>
        <dbReference type="EMBL" id="KAI0031498.1"/>
    </source>
</evidence>
<dbReference type="Proteomes" id="UP000814128">
    <property type="component" value="Unassembled WGS sequence"/>
</dbReference>
<organism evidence="1 2">
    <name type="scientific">Vararia minispora EC-137</name>
    <dbReference type="NCBI Taxonomy" id="1314806"/>
    <lineage>
        <taxon>Eukaryota</taxon>
        <taxon>Fungi</taxon>
        <taxon>Dikarya</taxon>
        <taxon>Basidiomycota</taxon>
        <taxon>Agaricomycotina</taxon>
        <taxon>Agaricomycetes</taxon>
        <taxon>Russulales</taxon>
        <taxon>Lachnocladiaceae</taxon>
        <taxon>Vararia</taxon>
    </lineage>
</organism>